<evidence type="ECO:0000313" key="3">
    <source>
        <dbReference type="Proteomes" id="UP000199377"/>
    </source>
</evidence>
<dbReference type="RefSeq" id="WP_143103280.1">
    <property type="nucleotide sequence ID" value="NZ_FOQH01000003.1"/>
</dbReference>
<organism evidence="2 3">
    <name type="scientific">Albimonas pacifica</name>
    <dbReference type="NCBI Taxonomy" id="1114924"/>
    <lineage>
        <taxon>Bacteria</taxon>
        <taxon>Pseudomonadati</taxon>
        <taxon>Pseudomonadota</taxon>
        <taxon>Alphaproteobacteria</taxon>
        <taxon>Rhodobacterales</taxon>
        <taxon>Paracoccaceae</taxon>
        <taxon>Albimonas</taxon>
    </lineage>
</organism>
<name>A0A1I3EJV5_9RHOB</name>
<protein>
    <recommendedName>
        <fullName evidence="4">Autotransporter domain-containing protein</fullName>
    </recommendedName>
</protein>
<evidence type="ECO:0000313" key="2">
    <source>
        <dbReference type="EMBL" id="SFH99285.1"/>
    </source>
</evidence>
<reference evidence="2 3" key="1">
    <citation type="submission" date="2016-10" db="EMBL/GenBank/DDBJ databases">
        <authorList>
            <person name="de Groot N.N."/>
        </authorList>
    </citation>
    <scope>NUCLEOTIDE SEQUENCE [LARGE SCALE GENOMIC DNA]</scope>
    <source>
        <strain evidence="2 3">CGMCC 1.11030</strain>
    </source>
</reference>
<gene>
    <name evidence="2" type="ORF">SAMN05216258_103426</name>
</gene>
<feature type="region of interest" description="Disordered" evidence="1">
    <location>
        <begin position="1"/>
        <end position="28"/>
    </location>
</feature>
<keyword evidence="3" id="KW-1185">Reference proteome</keyword>
<evidence type="ECO:0008006" key="4">
    <source>
        <dbReference type="Google" id="ProtNLM"/>
    </source>
</evidence>
<evidence type="ECO:0000256" key="1">
    <source>
        <dbReference type="SAM" id="MobiDB-lite"/>
    </source>
</evidence>
<feature type="compositionally biased region" description="Basic residues" evidence="1">
    <location>
        <begin position="1"/>
        <end position="12"/>
    </location>
</feature>
<sequence>MTPRLAARRRRSSVPCGRGRDAGAGRPRGRAWAAPLALVALGAPAAEAQTVAEVRKEIRAAARSSDFGKSVLGLTGFAALPGVSASNFTIDDGAASRTELSRLVGAPSRRFEDLGVLGGDLYAEATVSWFTAETDYPTFLPGSAFAAAPRNRIDAYTVVGGLGVAYDLTPSLSLTPIVTAGWGMVQDDTTFAGPGARRLDRATDDLLFNWDVQEILYGGALRLDYETPLPGDVNFTGRGRLNWVFGTTYSASSRVLEGDTRFGVVTAHGELDGPTTHSVFGRELRWILFAAGAWITGDGAEALGVGWIAEFGLGAELVDREVARGLGVEGVSLRISAITGDDLFGWSVGGGLEF</sequence>
<dbReference type="Proteomes" id="UP000199377">
    <property type="component" value="Unassembled WGS sequence"/>
</dbReference>
<dbReference type="OrthoDB" id="7332429at2"/>
<accession>A0A1I3EJV5</accession>
<proteinExistence type="predicted"/>
<dbReference type="AlphaFoldDB" id="A0A1I3EJV5"/>
<dbReference type="EMBL" id="FOQH01000003">
    <property type="protein sequence ID" value="SFH99285.1"/>
    <property type="molecule type" value="Genomic_DNA"/>
</dbReference>